<organism evidence="1 2">
    <name type="scientific">Dunaliella salina</name>
    <name type="common">Green alga</name>
    <name type="synonym">Protococcus salinus</name>
    <dbReference type="NCBI Taxonomy" id="3046"/>
    <lineage>
        <taxon>Eukaryota</taxon>
        <taxon>Viridiplantae</taxon>
        <taxon>Chlorophyta</taxon>
        <taxon>core chlorophytes</taxon>
        <taxon>Chlorophyceae</taxon>
        <taxon>CS clade</taxon>
        <taxon>Chlamydomonadales</taxon>
        <taxon>Dunaliellaceae</taxon>
        <taxon>Dunaliella</taxon>
    </lineage>
</organism>
<reference evidence="1" key="1">
    <citation type="submission" date="2017-08" db="EMBL/GenBank/DDBJ databases">
        <authorList>
            <person name="Polle J.E."/>
            <person name="Barry K."/>
            <person name="Cushman J."/>
            <person name="Schmutz J."/>
            <person name="Tran D."/>
            <person name="Hathwaick L.T."/>
            <person name="Yim W.C."/>
            <person name="Jenkins J."/>
            <person name="Mckie-Krisberg Z.M."/>
            <person name="Prochnik S."/>
            <person name="Lindquist E."/>
            <person name="Dockter R.B."/>
            <person name="Adam C."/>
            <person name="Molina H."/>
            <person name="Bunkerborg J."/>
            <person name="Jin E."/>
            <person name="Buchheim M."/>
            <person name="Magnuson J."/>
        </authorList>
    </citation>
    <scope>NUCLEOTIDE SEQUENCE</scope>
    <source>
        <strain evidence="1">CCAP 19/18</strain>
    </source>
</reference>
<evidence type="ECO:0000313" key="2">
    <source>
        <dbReference type="Proteomes" id="UP000815325"/>
    </source>
</evidence>
<protein>
    <recommendedName>
        <fullName evidence="3">Encoded protein</fullName>
    </recommendedName>
</protein>
<proteinExistence type="predicted"/>
<name>A0ABQ7GF73_DUNSA</name>
<gene>
    <name evidence="1" type="ORF">DUNSADRAFT_10494</name>
</gene>
<evidence type="ECO:0008006" key="3">
    <source>
        <dbReference type="Google" id="ProtNLM"/>
    </source>
</evidence>
<dbReference type="Proteomes" id="UP000815325">
    <property type="component" value="Unassembled WGS sequence"/>
</dbReference>
<dbReference type="EMBL" id="MU069821">
    <property type="protein sequence ID" value="KAF5833255.1"/>
    <property type="molecule type" value="Genomic_DNA"/>
</dbReference>
<accession>A0ABQ7GF73</accession>
<evidence type="ECO:0000313" key="1">
    <source>
        <dbReference type="EMBL" id="KAF5833255.1"/>
    </source>
</evidence>
<sequence length="127" mass="14330">MARALGTIGACKDEVNYDAFARDLESFFVELEQINTNVVISNDRLSGGGNASVSAALEVDQTQLNRLFLNLVRIGEEHGVRFPREFGLFLKQLLYFDRYTRILAPQLQVLSDERIRTANLSSQYGRS</sequence>
<comment type="caution">
    <text evidence="1">The sequence shown here is derived from an EMBL/GenBank/DDBJ whole genome shotgun (WGS) entry which is preliminary data.</text>
</comment>
<keyword evidence="2" id="KW-1185">Reference proteome</keyword>